<evidence type="ECO:0008006" key="6">
    <source>
        <dbReference type="Google" id="ProtNLM"/>
    </source>
</evidence>
<feature type="non-terminal residue" evidence="4">
    <location>
        <position position="378"/>
    </location>
</feature>
<keyword evidence="5" id="KW-1185">Reference proteome</keyword>
<sequence length="378" mass="37613">MNNPATRALRAVGASLTTAALACAALALGAAPASAAPQVTVDAPGGIAMEGETTVTVSGTGFQSIRGGFGGIYVLFGTVTSDNWQPSKGGVTGKDYSYAADDETKPAGYESLVVFPGSATSYAATGGEISADGSWQSKLTIPGAKFTTYDRSGNASEVDCTTVQCGIITIGAHGQINANNESFTPVTFSSSAVGAPAGAAAQQTGPSAGADEELQSSGASPAAPSPSAAPRAGGSGAGTAGSAGTPITIQTASPDSEVRLSTIFLLVGVGLLGLALVVLAAGFGGFLAVKSIVLGLSPVAVERERARRQAKADRARARNEAKRRRYLAKHGLPESGDDPAWSAAPGGAFGVWPDEARAAEGRDGRDGPDGRDARDGGP</sequence>
<evidence type="ECO:0000256" key="1">
    <source>
        <dbReference type="SAM" id="MobiDB-lite"/>
    </source>
</evidence>
<name>J1HLM8_9ACTO</name>
<evidence type="ECO:0000313" key="4">
    <source>
        <dbReference type="EMBL" id="EJF46473.1"/>
    </source>
</evidence>
<comment type="caution">
    <text evidence="4">The sequence shown here is derived from an EMBL/GenBank/DDBJ whole genome shotgun (WGS) entry which is preliminary data.</text>
</comment>
<feature type="region of interest" description="Disordered" evidence="1">
    <location>
        <begin position="199"/>
        <end position="248"/>
    </location>
</feature>
<dbReference type="PROSITE" id="PS51257">
    <property type="entry name" value="PROKAR_LIPOPROTEIN"/>
    <property type="match status" value="1"/>
</dbReference>
<keyword evidence="3" id="KW-0732">Signal</keyword>
<keyword evidence="2" id="KW-1133">Transmembrane helix</keyword>
<dbReference type="EMBL" id="AKFS01000132">
    <property type="protein sequence ID" value="EJF46473.1"/>
    <property type="molecule type" value="Genomic_DNA"/>
</dbReference>
<reference evidence="4 5" key="1">
    <citation type="submission" date="2012-05" db="EMBL/GenBank/DDBJ databases">
        <authorList>
            <person name="Harkins D.M."/>
            <person name="Madupu R."/>
            <person name="Durkin A.S."/>
            <person name="Torralba M."/>
            <person name="Methe B."/>
            <person name="Sutton G.G."/>
            <person name="Nelson K.E."/>
        </authorList>
    </citation>
    <scope>NUCLEOTIDE SEQUENCE [LARGE SCALE GENOMIC DNA]</scope>
    <source>
        <strain evidence="4 5">F0490</strain>
    </source>
</reference>
<accession>J1HLM8</accession>
<protein>
    <recommendedName>
        <fullName evidence="6">Minor silk ampullate protein</fullName>
    </recommendedName>
</protein>
<feature type="region of interest" description="Disordered" evidence="1">
    <location>
        <begin position="307"/>
        <end position="378"/>
    </location>
</feature>
<dbReference type="AlphaFoldDB" id="J1HLM8"/>
<dbReference type="Proteomes" id="UP000004578">
    <property type="component" value="Unassembled WGS sequence"/>
</dbReference>
<dbReference type="OrthoDB" id="4775562at2"/>
<keyword evidence="2" id="KW-0472">Membrane</keyword>
<feature type="chain" id="PRO_5003743178" description="Minor silk ampullate protein" evidence="3">
    <location>
        <begin position="36"/>
        <end position="378"/>
    </location>
</feature>
<keyword evidence="2" id="KW-0812">Transmembrane</keyword>
<feature type="compositionally biased region" description="Low complexity" evidence="1">
    <location>
        <begin position="216"/>
        <end position="232"/>
    </location>
</feature>
<gene>
    <name evidence="4" type="ORF">HMPREF1317_2076</name>
</gene>
<feature type="transmembrane region" description="Helical" evidence="2">
    <location>
        <begin position="263"/>
        <end position="289"/>
    </location>
</feature>
<feature type="signal peptide" evidence="3">
    <location>
        <begin position="1"/>
        <end position="35"/>
    </location>
</feature>
<feature type="compositionally biased region" description="Low complexity" evidence="1">
    <location>
        <begin position="199"/>
        <end position="209"/>
    </location>
</feature>
<proteinExistence type="predicted"/>
<feature type="compositionally biased region" description="Basic and acidic residues" evidence="1">
    <location>
        <begin position="354"/>
        <end position="378"/>
    </location>
</feature>
<dbReference type="Gene3D" id="2.60.40.230">
    <property type="entry name" value="Neocarzinostatin-like"/>
    <property type="match status" value="1"/>
</dbReference>
<evidence type="ECO:0000256" key="3">
    <source>
        <dbReference type="SAM" id="SignalP"/>
    </source>
</evidence>
<evidence type="ECO:0000256" key="2">
    <source>
        <dbReference type="SAM" id="Phobius"/>
    </source>
</evidence>
<organism evidence="4 5">
    <name type="scientific">Schaalia georgiae F0490</name>
    <dbReference type="NCBI Taxonomy" id="1125717"/>
    <lineage>
        <taxon>Bacteria</taxon>
        <taxon>Bacillati</taxon>
        <taxon>Actinomycetota</taxon>
        <taxon>Actinomycetes</taxon>
        <taxon>Actinomycetales</taxon>
        <taxon>Actinomycetaceae</taxon>
        <taxon>Schaalia</taxon>
    </lineage>
</organism>
<evidence type="ECO:0000313" key="5">
    <source>
        <dbReference type="Proteomes" id="UP000004578"/>
    </source>
</evidence>
<feature type="compositionally biased region" description="Basic and acidic residues" evidence="1">
    <location>
        <begin position="307"/>
        <end position="320"/>
    </location>
</feature>